<dbReference type="Proteomes" id="UP000076858">
    <property type="component" value="Unassembled WGS sequence"/>
</dbReference>
<evidence type="ECO:0000313" key="2">
    <source>
        <dbReference type="Proteomes" id="UP000076858"/>
    </source>
</evidence>
<sequence length="93" mass="11069">MRLYLVLVILYREVDVRHAVLFSWQLDIVEKRMKRSLKNESTNLRNYLHVGMIWYRFTVLRKRAGYQWPYIGVCLFNGATNSEEATQAIGDGW</sequence>
<protein>
    <submittedName>
        <fullName evidence="1">Uncharacterized protein</fullName>
    </submittedName>
</protein>
<comment type="caution">
    <text evidence="1">The sequence shown here is derived from an EMBL/GenBank/DDBJ whole genome shotgun (WGS) entry which is preliminary data.</text>
</comment>
<keyword evidence="2" id="KW-1185">Reference proteome</keyword>
<reference evidence="1 2" key="1">
    <citation type="submission" date="2016-03" db="EMBL/GenBank/DDBJ databases">
        <title>EvidentialGene: Evidence-directed Construction of Genes on Genomes.</title>
        <authorList>
            <person name="Gilbert D.G."/>
            <person name="Choi J.-H."/>
            <person name="Mockaitis K."/>
            <person name="Colbourne J."/>
            <person name="Pfrender M."/>
        </authorList>
    </citation>
    <scope>NUCLEOTIDE SEQUENCE [LARGE SCALE GENOMIC DNA]</scope>
    <source>
        <strain evidence="1 2">Xinb3</strain>
        <tissue evidence="1">Complete organism</tissue>
    </source>
</reference>
<organism evidence="1 2">
    <name type="scientific">Daphnia magna</name>
    <dbReference type="NCBI Taxonomy" id="35525"/>
    <lineage>
        <taxon>Eukaryota</taxon>
        <taxon>Metazoa</taxon>
        <taxon>Ecdysozoa</taxon>
        <taxon>Arthropoda</taxon>
        <taxon>Crustacea</taxon>
        <taxon>Branchiopoda</taxon>
        <taxon>Diplostraca</taxon>
        <taxon>Cladocera</taxon>
        <taxon>Anomopoda</taxon>
        <taxon>Daphniidae</taxon>
        <taxon>Daphnia</taxon>
    </lineage>
</organism>
<proteinExistence type="predicted"/>
<gene>
    <name evidence="1" type="ORF">APZ42_016841</name>
</gene>
<name>A0A165A6U9_9CRUS</name>
<evidence type="ECO:0000313" key="1">
    <source>
        <dbReference type="EMBL" id="KZS17243.1"/>
    </source>
</evidence>
<dbReference type="AlphaFoldDB" id="A0A165A6U9"/>
<accession>A0A165A6U9</accession>
<dbReference type="EMBL" id="LRGB01000642">
    <property type="protein sequence ID" value="KZS17243.1"/>
    <property type="molecule type" value="Genomic_DNA"/>
</dbReference>